<dbReference type="OrthoDB" id="2037339at2"/>
<dbReference type="RefSeq" id="WP_078766601.1">
    <property type="nucleotide sequence ID" value="NZ_FUXZ01000010.1"/>
</dbReference>
<feature type="transmembrane region" description="Helical" evidence="1">
    <location>
        <begin position="45"/>
        <end position="66"/>
    </location>
</feature>
<keyword evidence="3" id="KW-1185">Reference proteome</keyword>
<keyword evidence="1" id="KW-0812">Transmembrane</keyword>
<gene>
    <name evidence="2" type="ORF">SAMN02745111_01753</name>
</gene>
<keyword evidence="1" id="KW-0472">Membrane</keyword>
<dbReference type="AlphaFoldDB" id="A0A1T4VX51"/>
<sequence>MSIKDNGINKLFDKIEMPEDVKKNIYNNCSNHSRGLRRKYMLKKVAFAAVFLVTVTIGGVGVKAGFDSYKDRMKNIPKEEREHVEDIFNNSNEGGFYESSREFTRDESVRYEELCQEYASGRFPKESLRYIKKQIDLGIHSKANPKDSEYGKDELVFVEKDNFLHLPESEMTDEQMLQLIDFTEKLYTVSSEEIAKNIENETEEKTEEKTEEVTYNEKELAAIEKAREVIKDFCGADVSEKNGYEIDWLDQDDPVNENIYSICFDDYNGEGIYQDYFSQYVIDIDTITGKVDSIDRPYVIKEHKDYSKAEIEKYVDKGLKEARKVIKKYAIGKNEKQYRYEFCNEYSEESKKFDVICYWFELEDRVYTVKYNPYGGYVDSIYRQTYWREE</sequence>
<keyword evidence="1" id="KW-1133">Transmembrane helix</keyword>
<accession>A0A1T4VX51</accession>
<name>A0A1T4VX51_9FIRM</name>
<evidence type="ECO:0000313" key="2">
    <source>
        <dbReference type="EMBL" id="SKA69061.1"/>
    </source>
</evidence>
<evidence type="ECO:0008006" key="4">
    <source>
        <dbReference type="Google" id="ProtNLM"/>
    </source>
</evidence>
<organism evidence="2 3">
    <name type="scientific">Eubacterium uniforme</name>
    <dbReference type="NCBI Taxonomy" id="39495"/>
    <lineage>
        <taxon>Bacteria</taxon>
        <taxon>Bacillati</taxon>
        <taxon>Bacillota</taxon>
        <taxon>Clostridia</taxon>
        <taxon>Eubacteriales</taxon>
        <taxon>Eubacteriaceae</taxon>
        <taxon>Eubacterium</taxon>
    </lineage>
</organism>
<dbReference type="EMBL" id="FUXZ01000010">
    <property type="protein sequence ID" value="SKA69061.1"/>
    <property type="molecule type" value="Genomic_DNA"/>
</dbReference>
<proteinExistence type="predicted"/>
<dbReference type="STRING" id="39495.SAMN02745111_01753"/>
<protein>
    <recommendedName>
        <fullName evidence="4">Peptidase propeptide and YPEB domain-containing protein</fullName>
    </recommendedName>
</protein>
<evidence type="ECO:0000256" key="1">
    <source>
        <dbReference type="SAM" id="Phobius"/>
    </source>
</evidence>
<reference evidence="2 3" key="1">
    <citation type="submission" date="2017-02" db="EMBL/GenBank/DDBJ databases">
        <authorList>
            <person name="Peterson S.W."/>
        </authorList>
    </citation>
    <scope>NUCLEOTIDE SEQUENCE [LARGE SCALE GENOMIC DNA]</scope>
    <source>
        <strain evidence="2 3">ATCC 35992</strain>
    </source>
</reference>
<dbReference type="Proteomes" id="UP000190814">
    <property type="component" value="Unassembled WGS sequence"/>
</dbReference>
<evidence type="ECO:0000313" key="3">
    <source>
        <dbReference type="Proteomes" id="UP000190814"/>
    </source>
</evidence>